<accession>A0A518I9I6</accession>
<dbReference type="OrthoDB" id="290375at2"/>
<dbReference type="AlphaFoldDB" id="A0A518I9I6"/>
<reference evidence="2 3" key="1">
    <citation type="submission" date="2019-03" db="EMBL/GenBank/DDBJ databases">
        <title>Deep-cultivation of Planctomycetes and their phenomic and genomic characterization uncovers novel biology.</title>
        <authorList>
            <person name="Wiegand S."/>
            <person name="Jogler M."/>
            <person name="Boedeker C."/>
            <person name="Pinto D."/>
            <person name="Vollmers J."/>
            <person name="Rivas-Marin E."/>
            <person name="Kohn T."/>
            <person name="Peeters S.H."/>
            <person name="Heuer A."/>
            <person name="Rast P."/>
            <person name="Oberbeckmann S."/>
            <person name="Bunk B."/>
            <person name="Jeske O."/>
            <person name="Meyerdierks A."/>
            <person name="Storesund J.E."/>
            <person name="Kallscheuer N."/>
            <person name="Luecker S."/>
            <person name="Lage O.M."/>
            <person name="Pohl T."/>
            <person name="Merkel B.J."/>
            <person name="Hornburger P."/>
            <person name="Mueller R.-W."/>
            <person name="Bruemmer F."/>
            <person name="Labrenz M."/>
            <person name="Spormann A.M."/>
            <person name="Op den Camp H."/>
            <person name="Overmann J."/>
            <person name="Amann R."/>
            <person name="Jetten M.S.M."/>
            <person name="Mascher T."/>
            <person name="Medema M.H."/>
            <person name="Devos D.P."/>
            <person name="Kaster A.-K."/>
            <person name="Ovreas L."/>
            <person name="Rohde M."/>
            <person name="Galperin M.Y."/>
            <person name="Jogler C."/>
        </authorList>
    </citation>
    <scope>NUCLEOTIDE SEQUENCE [LARGE SCALE GENOMIC DNA]</scope>
    <source>
        <strain evidence="2 3">Enr17</strain>
    </source>
</reference>
<dbReference type="EMBL" id="CP037452">
    <property type="protein sequence ID" value="QDV49771.1"/>
    <property type="molecule type" value="Genomic_DNA"/>
</dbReference>
<evidence type="ECO:0000313" key="2">
    <source>
        <dbReference type="EMBL" id="QDV49771.1"/>
    </source>
</evidence>
<name>A0A518I9I6_9PLAN</name>
<dbReference type="Proteomes" id="UP000318313">
    <property type="component" value="Chromosome"/>
</dbReference>
<feature type="region of interest" description="Disordered" evidence="1">
    <location>
        <begin position="1"/>
        <end position="32"/>
    </location>
</feature>
<dbReference type="KEGG" id="gfm:Enr17x_17920"/>
<gene>
    <name evidence="2" type="ORF">Enr17x_17920</name>
</gene>
<organism evidence="2 3">
    <name type="scientific">Gimesia fumaroli</name>
    <dbReference type="NCBI Taxonomy" id="2527976"/>
    <lineage>
        <taxon>Bacteria</taxon>
        <taxon>Pseudomonadati</taxon>
        <taxon>Planctomycetota</taxon>
        <taxon>Planctomycetia</taxon>
        <taxon>Planctomycetales</taxon>
        <taxon>Planctomycetaceae</taxon>
        <taxon>Gimesia</taxon>
    </lineage>
</organism>
<keyword evidence="3" id="KW-1185">Reference proteome</keyword>
<dbReference type="RefSeq" id="WP_145307786.1">
    <property type="nucleotide sequence ID" value="NZ_CP037452.1"/>
</dbReference>
<proteinExistence type="predicted"/>
<feature type="compositionally biased region" description="Polar residues" evidence="1">
    <location>
        <begin position="1"/>
        <end position="27"/>
    </location>
</feature>
<sequence>MTMKVTPSKQNATSTRRQASADSATQHQDCDQLQPVDDIVDYVTSYARQNPGTAALWCFGVGFIVGWKLKPW</sequence>
<evidence type="ECO:0000313" key="3">
    <source>
        <dbReference type="Proteomes" id="UP000318313"/>
    </source>
</evidence>
<protein>
    <submittedName>
        <fullName evidence="2">Uncharacterized protein</fullName>
    </submittedName>
</protein>
<evidence type="ECO:0000256" key="1">
    <source>
        <dbReference type="SAM" id="MobiDB-lite"/>
    </source>
</evidence>